<evidence type="ECO:0000313" key="1">
    <source>
        <dbReference type="EMBL" id="KCW82582.1"/>
    </source>
</evidence>
<dbReference type="InParanoid" id="A0A059CW37"/>
<reference evidence="1" key="1">
    <citation type="submission" date="2013-07" db="EMBL/GenBank/DDBJ databases">
        <title>The genome of Eucalyptus grandis.</title>
        <authorList>
            <person name="Schmutz J."/>
            <person name="Hayes R."/>
            <person name="Myburg A."/>
            <person name="Tuskan G."/>
            <person name="Grattapaglia D."/>
            <person name="Rokhsar D.S."/>
        </authorList>
    </citation>
    <scope>NUCLEOTIDE SEQUENCE</scope>
    <source>
        <tissue evidence="1">Leaf extractions</tissue>
    </source>
</reference>
<proteinExistence type="predicted"/>
<gene>
    <name evidence="1" type="ORF">EUGRSUZ_C03979</name>
</gene>
<name>A0A059CW37_EUCGR</name>
<accession>A0A059CW37</accession>
<organism evidence="1">
    <name type="scientific">Eucalyptus grandis</name>
    <name type="common">Flooded gum</name>
    <dbReference type="NCBI Taxonomy" id="71139"/>
    <lineage>
        <taxon>Eukaryota</taxon>
        <taxon>Viridiplantae</taxon>
        <taxon>Streptophyta</taxon>
        <taxon>Embryophyta</taxon>
        <taxon>Tracheophyta</taxon>
        <taxon>Spermatophyta</taxon>
        <taxon>Magnoliopsida</taxon>
        <taxon>eudicotyledons</taxon>
        <taxon>Gunneridae</taxon>
        <taxon>Pentapetalae</taxon>
        <taxon>rosids</taxon>
        <taxon>malvids</taxon>
        <taxon>Myrtales</taxon>
        <taxon>Myrtaceae</taxon>
        <taxon>Myrtoideae</taxon>
        <taxon>Eucalypteae</taxon>
        <taxon>Eucalyptus</taxon>
    </lineage>
</organism>
<protein>
    <submittedName>
        <fullName evidence="1">Uncharacterized protein</fullName>
    </submittedName>
</protein>
<dbReference type="AlphaFoldDB" id="A0A059CW37"/>
<sequence>MIKFISNYKIDQPKNEVYEMNDTIFFFQNDAFLECNQIYLTTNEINNIVYLIQQYFKNIVLLGMKQMI</sequence>
<dbReference type="Gramene" id="KCW82582">
    <property type="protein sequence ID" value="KCW82582"/>
    <property type="gene ID" value="EUGRSUZ_C03979"/>
</dbReference>
<dbReference type="EMBL" id="KK198755">
    <property type="protein sequence ID" value="KCW82582.1"/>
    <property type="molecule type" value="Genomic_DNA"/>
</dbReference>